<feature type="region of interest" description="Disordered" evidence="1">
    <location>
        <begin position="811"/>
        <end position="853"/>
    </location>
</feature>
<evidence type="ECO:0000256" key="1">
    <source>
        <dbReference type="SAM" id="MobiDB-lite"/>
    </source>
</evidence>
<name>A0A067TK22_GALM3</name>
<dbReference type="EMBL" id="KL142368">
    <property type="protein sequence ID" value="KDR83466.1"/>
    <property type="molecule type" value="Genomic_DNA"/>
</dbReference>
<feature type="compositionally biased region" description="Basic and acidic residues" evidence="1">
    <location>
        <begin position="823"/>
        <end position="835"/>
    </location>
</feature>
<feature type="compositionally biased region" description="Acidic residues" evidence="1">
    <location>
        <begin position="841"/>
        <end position="853"/>
    </location>
</feature>
<gene>
    <name evidence="2" type="ORF">GALMADRAFT_219293</name>
</gene>
<dbReference type="AlphaFoldDB" id="A0A067TK22"/>
<protein>
    <submittedName>
        <fullName evidence="2">Uncharacterized protein</fullName>
    </submittedName>
</protein>
<organism evidence="2 3">
    <name type="scientific">Galerina marginata (strain CBS 339.88)</name>
    <dbReference type="NCBI Taxonomy" id="685588"/>
    <lineage>
        <taxon>Eukaryota</taxon>
        <taxon>Fungi</taxon>
        <taxon>Dikarya</taxon>
        <taxon>Basidiomycota</taxon>
        <taxon>Agaricomycotina</taxon>
        <taxon>Agaricomycetes</taxon>
        <taxon>Agaricomycetidae</taxon>
        <taxon>Agaricales</taxon>
        <taxon>Agaricineae</taxon>
        <taxon>Strophariaceae</taxon>
        <taxon>Galerina</taxon>
    </lineage>
</organism>
<accession>A0A067TK22</accession>
<sequence>MHGTALDTSTDPIDIWELVNSTLEGLPQSQRCDSTGRQTQSSGDGNLGLDNKNTLELLDESLQHQPVEGRKSFDSGDGDSNERQKEIDYQAFRTTTAFLSIIQGLSDLRHPNMKEKKPFSDSNERLVLKLCHAFTVLAVIRHEVVAVSVGFKVDAPDTGSGLEVLLTEQDLTKLDLFFNQNPRKTDLAALNDLQGDKVLPPRAPADFDLVNGVEPTREVLEKYIRGLKVTRYDRTLEEHIWMLQTIFRTCRTKEVVFGPLMHYIIMTCFPKMWAHINHYKSLFYTGVLGSIRPQGTTFIKPKAPLGTSNNEEKAQFDTVAFALSTKRATKIENKHDREFLATFLIVRPSNTYSTLRKHSVKMGKDQSLCLYNENTCEEFCSSVDYVLKGFRENLSKFNAYKSALSNPVKSKVAMYMPKDVDQYGHMLHKLTRGAALRMYLENVNALLSDFHHPPPPKRVFLFKSSTEAARLEALLDAEIDIELQSGREADYWSFDPPKPEDTTAPLAWQVCLRWIKLLVSYFSAASMLVSHICKPEFPPINVRLLRNSPGETSLLPWKDLLKNPKYFPLESAKGYEPETLPDRSNTNIVETINQAILCNPYKHGSNLNVFRNLWGQVMESTLTESETHKIADALDKRFKEFHDTIGIPACRSYAQQIRSELKVWKKGATQNSMSASLIMSNIMDNITSMMEICYLFSQMQKSTFTGTVHCEANLANYLVHRDASSDSMDSPVYNRIIAVSKENCPSCHALLGFLRRNKPPFLSMGAHRTVFPCSLPLNVEQSVVDQMNSLFGAQLRKGLVDFLNNMGPRRRTYSTGSEVVSDGSERSDSPDREPGEYAPTFEEEEVEVGGSED</sequence>
<keyword evidence="3" id="KW-1185">Reference proteome</keyword>
<dbReference type="Proteomes" id="UP000027222">
    <property type="component" value="Unassembled WGS sequence"/>
</dbReference>
<evidence type="ECO:0000313" key="2">
    <source>
        <dbReference type="EMBL" id="KDR83466.1"/>
    </source>
</evidence>
<evidence type="ECO:0000313" key="3">
    <source>
        <dbReference type="Proteomes" id="UP000027222"/>
    </source>
</evidence>
<dbReference type="HOGENOM" id="CLU_019839_0_0_1"/>
<dbReference type="OrthoDB" id="3102385at2759"/>
<feature type="region of interest" description="Disordered" evidence="1">
    <location>
        <begin position="27"/>
        <end position="50"/>
    </location>
</feature>
<reference evidence="3" key="1">
    <citation type="journal article" date="2014" name="Proc. Natl. Acad. Sci. U.S.A.">
        <title>Extensive sampling of basidiomycete genomes demonstrates inadequacy of the white-rot/brown-rot paradigm for wood decay fungi.</title>
        <authorList>
            <person name="Riley R."/>
            <person name="Salamov A.A."/>
            <person name="Brown D.W."/>
            <person name="Nagy L.G."/>
            <person name="Floudas D."/>
            <person name="Held B.W."/>
            <person name="Levasseur A."/>
            <person name="Lombard V."/>
            <person name="Morin E."/>
            <person name="Otillar R."/>
            <person name="Lindquist E.A."/>
            <person name="Sun H."/>
            <person name="LaButti K.M."/>
            <person name="Schmutz J."/>
            <person name="Jabbour D."/>
            <person name="Luo H."/>
            <person name="Baker S.E."/>
            <person name="Pisabarro A.G."/>
            <person name="Walton J.D."/>
            <person name="Blanchette R.A."/>
            <person name="Henrissat B."/>
            <person name="Martin F."/>
            <person name="Cullen D."/>
            <person name="Hibbett D.S."/>
            <person name="Grigoriev I.V."/>
        </authorList>
    </citation>
    <scope>NUCLEOTIDE SEQUENCE [LARGE SCALE GENOMIC DNA]</scope>
    <source>
        <strain evidence="3">CBS 339.88</strain>
    </source>
</reference>
<proteinExistence type="predicted"/>
<feature type="compositionally biased region" description="Polar residues" evidence="1">
    <location>
        <begin position="27"/>
        <end position="44"/>
    </location>
</feature>